<evidence type="ECO:0000256" key="4">
    <source>
        <dbReference type="ARBA" id="ARBA00022454"/>
    </source>
</evidence>
<evidence type="ECO:0000256" key="6">
    <source>
        <dbReference type="SAM" id="MobiDB-lite"/>
    </source>
</evidence>
<dbReference type="PANTHER" id="PTHR12585">
    <property type="entry name" value="SCC1 / RAD21 FAMILY MEMBER"/>
    <property type="match status" value="1"/>
</dbReference>
<comment type="caution">
    <text evidence="9">The sequence shown here is derived from an EMBL/GenBank/DDBJ whole genome shotgun (WGS) entry which is preliminary data.</text>
</comment>
<organism evidence="9 10">
    <name type="scientific">Artemia franciscana</name>
    <name type="common">Brine shrimp</name>
    <name type="synonym">Artemia sanfranciscana</name>
    <dbReference type="NCBI Taxonomy" id="6661"/>
    <lineage>
        <taxon>Eukaryota</taxon>
        <taxon>Metazoa</taxon>
        <taxon>Ecdysozoa</taxon>
        <taxon>Arthropoda</taxon>
        <taxon>Crustacea</taxon>
        <taxon>Branchiopoda</taxon>
        <taxon>Anostraca</taxon>
        <taxon>Artemiidae</taxon>
        <taxon>Artemia</taxon>
    </lineage>
</organism>
<feature type="region of interest" description="Disordered" evidence="6">
    <location>
        <begin position="205"/>
        <end position="347"/>
    </location>
</feature>
<dbReference type="EMBL" id="JAVRJZ010000002">
    <property type="protein sequence ID" value="KAK2726237.1"/>
    <property type="molecule type" value="Genomic_DNA"/>
</dbReference>
<dbReference type="Gene3D" id="1.10.10.580">
    <property type="entry name" value="Structural maintenance of chromosome 1. Chain E"/>
    <property type="match status" value="1"/>
</dbReference>
<evidence type="ECO:0000256" key="1">
    <source>
        <dbReference type="ARBA" id="ARBA00004123"/>
    </source>
</evidence>
<dbReference type="InterPro" id="IPR039781">
    <property type="entry name" value="Rad21/Rec8-like"/>
</dbReference>
<dbReference type="GO" id="GO:0003682">
    <property type="term" value="F:chromatin binding"/>
    <property type="evidence" value="ECO:0007669"/>
    <property type="project" value="TreeGrafter"/>
</dbReference>
<dbReference type="Pfam" id="PF04825">
    <property type="entry name" value="Rad21_Rec8_N"/>
    <property type="match status" value="1"/>
</dbReference>
<feature type="compositionally biased region" description="Acidic residues" evidence="6">
    <location>
        <begin position="775"/>
        <end position="786"/>
    </location>
</feature>
<evidence type="ECO:0000313" key="10">
    <source>
        <dbReference type="Proteomes" id="UP001187531"/>
    </source>
</evidence>
<sequence length="868" mass="95189">MFYAHFVLAKKGPLARIWLAAHWDRKLTKAHVFETDIGKSVEGILEHKVKIALRTSGHLLLGVVRIYSRKAKYLLADCNEAFVKIKMAFRPGMVDLPEENREAAINAITLPDVFQDFDTAVTDFNDGVDIQAQFALNQTRTEDITMREDYGMRFVPEAFGDIGFDTAEIMRDGDNGSYMFGESFSDMTRDGRFVRHSTTMEIDAPLKDDGFGGQLGQNLMSGGLFDEGPDALFSEAPAPPPLAEPEPSPRRPSPVAMEEEEEDFDFGGPPSPAVSTPTSSRAPSAVPPPIALAAPEPVPEEMPPPPSVPIEEPVAPEAPLPMEVEPAPETPAPELREPTPLPQAPTPAPSILVAAEQTTLLQNEEESFALAPVDASALRGMQRAKRKRKLIVDEVKNISGDEMKAQLSDTSDIVTTLDLAPPTKRLMHWKETGGVEKLFALPGRSLPAKRLSRLHSRHLTAQYADIEDFGQLHEREVLDWLNRPPPTLEPMEPPEKIKGKRGRKRAFPETDEEKQAKAQAKAMEEMDFNTRRELEYQRLLAPSPQAVQVPPAPSPVPQAIPPSVTPVPPLAPLTPQPPLVAPSTPQPVLPPLTPQHVSEVPPFVSSTPAYVAPEQPLLMPPATPVYQTEGNLEATALPTPQTLRDEGPVVRPPSAIPPPLMNGHALETTYATSAGVPTPFRASPVPQEELPSLLEPPPIPEVAPPPSVPGPELEPPYVEGMENMGYDQTLVAPEVRPPSAPPRTPMTPGTPWHETEFGPPSVGPPSVGPPSVGPPDEEQQEDETYEQYEERVVNKRAAMMYNVIQSKLETKESVGFNELVRRNTKKQVAQKFYTLLVLKKQKIINIKQDESCGPIELSRNINFENPTL</sequence>
<feature type="compositionally biased region" description="Low complexity" evidence="6">
    <location>
        <begin position="309"/>
        <end position="327"/>
    </location>
</feature>
<dbReference type="SUPFAM" id="SSF46785">
    <property type="entry name" value="Winged helix' DNA-binding domain"/>
    <property type="match status" value="1"/>
</dbReference>
<dbReference type="GO" id="GO:1990414">
    <property type="term" value="P:replication-born double-strand break repair via sister chromatid exchange"/>
    <property type="evidence" value="ECO:0007669"/>
    <property type="project" value="TreeGrafter"/>
</dbReference>
<dbReference type="InterPro" id="IPR036390">
    <property type="entry name" value="WH_DNA-bd_sf"/>
</dbReference>
<evidence type="ECO:0000313" key="9">
    <source>
        <dbReference type="EMBL" id="KAK2726237.1"/>
    </source>
</evidence>
<evidence type="ECO:0000256" key="5">
    <source>
        <dbReference type="ARBA" id="ARBA00023242"/>
    </source>
</evidence>
<dbReference type="CDD" id="cd21792">
    <property type="entry name" value="Rad21_Rec8_M_NXP1-like"/>
    <property type="match status" value="1"/>
</dbReference>
<feature type="compositionally biased region" description="Pro residues" evidence="6">
    <location>
        <begin position="694"/>
        <end position="714"/>
    </location>
</feature>
<comment type="similarity">
    <text evidence="3">Belongs to the rad21 family.</text>
</comment>
<feature type="region of interest" description="Disordered" evidence="6">
    <location>
        <begin position="483"/>
        <end position="524"/>
    </location>
</feature>
<feature type="domain" description="Rad21/Rec8-like protein C-terminal eukaryotic" evidence="7">
    <location>
        <begin position="811"/>
        <end position="863"/>
    </location>
</feature>
<evidence type="ECO:0000256" key="3">
    <source>
        <dbReference type="ARBA" id="ARBA00009870"/>
    </source>
</evidence>
<keyword evidence="10" id="KW-1185">Reference proteome</keyword>
<feature type="compositionally biased region" description="Pro residues" evidence="6">
    <location>
        <begin position="285"/>
        <end position="308"/>
    </location>
</feature>
<feature type="compositionally biased region" description="Pro residues" evidence="6">
    <location>
        <begin position="735"/>
        <end position="745"/>
    </location>
</feature>
<feature type="region of interest" description="Disordered" evidence="6">
    <location>
        <begin position="732"/>
        <end position="786"/>
    </location>
</feature>
<keyword evidence="5" id="KW-0539">Nucleus</keyword>
<dbReference type="Pfam" id="PF04824">
    <property type="entry name" value="Rad21_Rec8"/>
    <property type="match status" value="1"/>
</dbReference>
<feature type="domain" description="Rad21/Rec8-like protein N-terminal" evidence="8">
    <location>
        <begin position="1"/>
        <end position="102"/>
    </location>
</feature>
<feature type="region of interest" description="Disordered" evidence="6">
    <location>
        <begin position="636"/>
        <end position="720"/>
    </location>
</feature>
<feature type="compositionally biased region" description="Low complexity" evidence="6">
    <location>
        <begin position="684"/>
        <end position="693"/>
    </location>
</feature>
<reference evidence="9" key="1">
    <citation type="submission" date="2023-07" db="EMBL/GenBank/DDBJ databases">
        <title>Chromosome-level genome assembly of Artemia franciscana.</title>
        <authorList>
            <person name="Jo E."/>
        </authorList>
    </citation>
    <scope>NUCLEOTIDE SEQUENCE</scope>
    <source>
        <tissue evidence="9">Whole body</tissue>
    </source>
</reference>
<evidence type="ECO:0000256" key="2">
    <source>
        <dbReference type="ARBA" id="ARBA00004286"/>
    </source>
</evidence>
<evidence type="ECO:0008006" key="11">
    <source>
        <dbReference type="Google" id="ProtNLM"/>
    </source>
</evidence>
<dbReference type="InterPro" id="IPR006910">
    <property type="entry name" value="Rad21_Rec8_N"/>
</dbReference>
<feature type="region of interest" description="Disordered" evidence="6">
    <location>
        <begin position="545"/>
        <end position="594"/>
    </location>
</feature>
<dbReference type="GO" id="GO:0008278">
    <property type="term" value="C:cohesin complex"/>
    <property type="evidence" value="ECO:0007669"/>
    <property type="project" value="InterPro"/>
</dbReference>
<gene>
    <name evidence="9" type="ORF">QYM36_000630</name>
</gene>
<dbReference type="AlphaFoldDB" id="A0AA88LDC3"/>
<proteinExistence type="inferred from homology"/>
<name>A0AA88LDC3_ARTSF</name>
<keyword evidence="4" id="KW-0158">Chromosome</keyword>
<feature type="compositionally biased region" description="Pro residues" evidence="6">
    <location>
        <begin position="650"/>
        <end position="660"/>
    </location>
</feature>
<comment type="subcellular location">
    <subcellularLocation>
        <location evidence="2">Chromosome</location>
    </subcellularLocation>
    <subcellularLocation>
        <location evidence="1">Nucleus</location>
    </subcellularLocation>
</comment>
<dbReference type="GO" id="GO:0005634">
    <property type="term" value="C:nucleus"/>
    <property type="evidence" value="ECO:0007669"/>
    <property type="project" value="UniProtKB-SubCell"/>
</dbReference>
<protein>
    <recommendedName>
        <fullName evidence="11">Double-strand-break repair protein rad21 homolog</fullName>
    </recommendedName>
</protein>
<feature type="compositionally biased region" description="Pro residues" evidence="6">
    <location>
        <begin position="550"/>
        <end position="593"/>
    </location>
</feature>
<accession>A0AA88LDC3</accession>
<evidence type="ECO:0000259" key="7">
    <source>
        <dbReference type="Pfam" id="PF04824"/>
    </source>
</evidence>
<dbReference type="Proteomes" id="UP001187531">
    <property type="component" value="Unassembled WGS sequence"/>
</dbReference>
<evidence type="ECO:0000259" key="8">
    <source>
        <dbReference type="Pfam" id="PF04825"/>
    </source>
</evidence>
<dbReference type="GO" id="GO:0007062">
    <property type="term" value="P:sister chromatid cohesion"/>
    <property type="evidence" value="ECO:0007669"/>
    <property type="project" value="InterPro"/>
</dbReference>
<dbReference type="InterPro" id="IPR006909">
    <property type="entry name" value="Rad21/Rec8_C_eu"/>
</dbReference>
<feature type="compositionally biased region" description="Pro residues" evidence="6">
    <location>
        <begin position="237"/>
        <end position="252"/>
    </location>
</feature>
<dbReference type="PANTHER" id="PTHR12585:SF69">
    <property type="entry name" value="FI11703P"/>
    <property type="match status" value="1"/>
</dbReference>
<dbReference type="InterPro" id="IPR049589">
    <property type="entry name" value="NXP1_M-like"/>
</dbReference>
<feature type="compositionally biased region" description="Pro residues" evidence="6">
    <location>
        <begin position="761"/>
        <end position="773"/>
    </location>
</feature>
<feature type="compositionally biased region" description="Low complexity" evidence="6">
    <location>
        <begin position="273"/>
        <end position="284"/>
    </location>
</feature>
<dbReference type="InterPro" id="IPR023093">
    <property type="entry name" value="ScpA-like_C"/>
</dbReference>